<dbReference type="PROSITE" id="PS00028">
    <property type="entry name" value="ZINC_FINGER_C2H2_1"/>
    <property type="match status" value="1"/>
</dbReference>
<organism evidence="2 3">
    <name type="scientific">Pararge aegeria aegeria</name>
    <dbReference type="NCBI Taxonomy" id="348720"/>
    <lineage>
        <taxon>Eukaryota</taxon>
        <taxon>Metazoa</taxon>
        <taxon>Ecdysozoa</taxon>
        <taxon>Arthropoda</taxon>
        <taxon>Hexapoda</taxon>
        <taxon>Insecta</taxon>
        <taxon>Pterygota</taxon>
        <taxon>Neoptera</taxon>
        <taxon>Endopterygota</taxon>
        <taxon>Lepidoptera</taxon>
        <taxon>Glossata</taxon>
        <taxon>Ditrysia</taxon>
        <taxon>Papilionoidea</taxon>
        <taxon>Nymphalidae</taxon>
        <taxon>Satyrinae</taxon>
        <taxon>Satyrini</taxon>
        <taxon>Parargina</taxon>
        <taxon>Pararge</taxon>
    </lineage>
</organism>
<dbReference type="AlphaFoldDB" id="A0A8S4QL70"/>
<name>A0A8S4QL70_9NEOP</name>
<dbReference type="EMBL" id="CAKXAJ010007095">
    <property type="protein sequence ID" value="CAH2210270.1"/>
    <property type="molecule type" value="Genomic_DNA"/>
</dbReference>
<keyword evidence="3" id="KW-1185">Reference proteome</keyword>
<sequence>KSAENCTENKTVKTKKRGTYRKRGSLPARMKKFKFVKLFCETCQIKFTSKIESDKHRETVHKEPWSFMCVRKDVRPPRIALRAPQGPLAAYACVRRLRLPNPQQV</sequence>
<reference evidence="2" key="1">
    <citation type="submission" date="2022-03" db="EMBL/GenBank/DDBJ databases">
        <authorList>
            <person name="Lindestad O."/>
        </authorList>
    </citation>
    <scope>NUCLEOTIDE SEQUENCE</scope>
</reference>
<feature type="non-terminal residue" evidence="2">
    <location>
        <position position="1"/>
    </location>
</feature>
<protein>
    <submittedName>
        <fullName evidence="2">Jg25747 protein</fullName>
    </submittedName>
</protein>
<evidence type="ECO:0000259" key="1">
    <source>
        <dbReference type="PROSITE" id="PS00028"/>
    </source>
</evidence>
<evidence type="ECO:0000313" key="3">
    <source>
        <dbReference type="Proteomes" id="UP000838756"/>
    </source>
</evidence>
<dbReference type="OrthoDB" id="4737882at2759"/>
<evidence type="ECO:0000313" key="2">
    <source>
        <dbReference type="EMBL" id="CAH2210270.1"/>
    </source>
</evidence>
<proteinExistence type="predicted"/>
<gene>
    <name evidence="2" type="primary">jg25747</name>
    <name evidence="2" type="ORF">PAEG_LOCUS2180</name>
</gene>
<dbReference type="InterPro" id="IPR013087">
    <property type="entry name" value="Znf_C2H2_type"/>
</dbReference>
<comment type="caution">
    <text evidence="2">The sequence shown here is derived from an EMBL/GenBank/DDBJ whole genome shotgun (WGS) entry which is preliminary data.</text>
</comment>
<dbReference type="Proteomes" id="UP000838756">
    <property type="component" value="Unassembled WGS sequence"/>
</dbReference>
<feature type="domain" description="C2H2-type" evidence="1">
    <location>
        <begin position="40"/>
        <end position="61"/>
    </location>
</feature>
<accession>A0A8S4QL70</accession>